<dbReference type="AlphaFoldDB" id="K1QJW2"/>
<gene>
    <name evidence="2" type="ORF">CGI_10002981</name>
</gene>
<dbReference type="GO" id="GO:0099509">
    <property type="term" value="P:regulation of presynaptic cytosolic calcium ion concentration"/>
    <property type="evidence" value="ECO:0007669"/>
    <property type="project" value="TreeGrafter"/>
</dbReference>
<accession>K1QJW2</accession>
<dbReference type="EMBL" id="JH818190">
    <property type="protein sequence ID" value="EKC21991.1"/>
    <property type="molecule type" value="Genomic_DNA"/>
</dbReference>
<proteinExistence type="predicted"/>
<dbReference type="PROSITE" id="PS00018">
    <property type="entry name" value="EF_HAND_1"/>
    <property type="match status" value="5"/>
</dbReference>
<dbReference type="InterPro" id="IPR002048">
    <property type="entry name" value="EF_hand_dom"/>
</dbReference>
<feature type="domain" description="EF-hand" evidence="1">
    <location>
        <begin position="174"/>
        <end position="209"/>
    </location>
</feature>
<name>K1QJW2_MAGGI</name>
<dbReference type="InParanoid" id="K1QJW2"/>
<evidence type="ECO:0000259" key="1">
    <source>
        <dbReference type="PROSITE" id="PS50222"/>
    </source>
</evidence>
<dbReference type="GO" id="GO:0005829">
    <property type="term" value="C:cytosol"/>
    <property type="evidence" value="ECO:0007669"/>
    <property type="project" value="TreeGrafter"/>
</dbReference>
<dbReference type="GO" id="GO:0005634">
    <property type="term" value="C:nucleus"/>
    <property type="evidence" value="ECO:0007669"/>
    <property type="project" value="TreeGrafter"/>
</dbReference>
<dbReference type="Gene3D" id="1.10.238.10">
    <property type="entry name" value="EF-hand"/>
    <property type="match status" value="2"/>
</dbReference>
<dbReference type="InterPro" id="IPR051001">
    <property type="entry name" value="Calbindin_Ca-bind"/>
</dbReference>
<feature type="domain" description="EF-hand" evidence="1">
    <location>
        <begin position="1"/>
        <end position="27"/>
    </location>
</feature>
<sequence length="266" mass="30669">MNAFDENSDGKIDIAELAQILPTEETFLLLFRRDNPLESSVEFMKVWREFDKDRSGYIEADELKNFLLHLLKQSKRDNDVSEEQLITYTDTVLQLFDRNKDGKLQLSEMAKLLPVKENFLCRPVFKRQFRKNSSVSGVSLCISLPTVSPSPPSAVIALLLITFATGNQSSASKLTKDDIDKVFRLYDRDNSHYIENEELNGFLKDLMDLVEEDYDEADLIQCREALLRDCDQNHDGKIDYNELRMLLMSYNQVSIDNPGFEQEDSS</sequence>
<dbReference type="GO" id="GO:0005509">
    <property type="term" value="F:calcium ion binding"/>
    <property type="evidence" value="ECO:0007669"/>
    <property type="project" value="InterPro"/>
</dbReference>
<dbReference type="HOGENOM" id="CLU_054826_0_0_1"/>
<evidence type="ECO:0000313" key="2">
    <source>
        <dbReference type="EMBL" id="EKC21991.1"/>
    </source>
</evidence>
<dbReference type="GO" id="GO:0030425">
    <property type="term" value="C:dendrite"/>
    <property type="evidence" value="ECO:0007669"/>
    <property type="project" value="TreeGrafter"/>
</dbReference>
<dbReference type="SUPFAM" id="SSF47473">
    <property type="entry name" value="EF-hand"/>
    <property type="match status" value="1"/>
</dbReference>
<dbReference type="FunCoup" id="K1QJW2">
    <property type="interactions" value="43"/>
</dbReference>
<protein>
    <submittedName>
        <fullName evidence="2">Calbindin-32</fullName>
    </submittedName>
</protein>
<dbReference type="Pfam" id="PF13499">
    <property type="entry name" value="EF-hand_7"/>
    <property type="match status" value="1"/>
</dbReference>
<feature type="domain" description="EF-hand" evidence="1">
    <location>
        <begin position="218"/>
        <end position="253"/>
    </location>
</feature>
<reference evidence="2" key="1">
    <citation type="journal article" date="2012" name="Nature">
        <title>The oyster genome reveals stress adaptation and complexity of shell formation.</title>
        <authorList>
            <person name="Zhang G."/>
            <person name="Fang X."/>
            <person name="Guo X."/>
            <person name="Li L."/>
            <person name="Luo R."/>
            <person name="Xu F."/>
            <person name="Yang P."/>
            <person name="Zhang L."/>
            <person name="Wang X."/>
            <person name="Qi H."/>
            <person name="Xiong Z."/>
            <person name="Que H."/>
            <person name="Xie Y."/>
            <person name="Holland P.W."/>
            <person name="Paps J."/>
            <person name="Zhu Y."/>
            <person name="Wu F."/>
            <person name="Chen Y."/>
            <person name="Wang J."/>
            <person name="Peng C."/>
            <person name="Meng J."/>
            <person name="Yang L."/>
            <person name="Liu J."/>
            <person name="Wen B."/>
            <person name="Zhang N."/>
            <person name="Huang Z."/>
            <person name="Zhu Q."/>
            <person name="Feng Y."/>
            <person name="Mount A."/>
            <person name="Hedgecock D."/>
            <person name="Xu Z."/>
            <person name="Liu Y."/>
            <person name="Domazet-Loso T."/>
            <person name="Du Y."/>
            <person name="Sun X."/>
            <person name="Zhang S."/>
            <person name="Liu B."/>
            <person name="Cheng P."/>
            <person name="Jiang X."/>
            <person name="Li J."/>
            <person name="Fan D."/>
            <person name="Wang W."/>
            <person name="Fu W."/>
            <person name="Wang T."/>
            <person name="Wang B."/>
            <person name="Zhang J."/>
            <person name="Peng Z."/>
            <person name="Li Y."/>
            <person name="Li N."/>
            <person name="Wang J."/>
            <person name="Chen M."/>
            <person name="He Y."/>
            <person name="Tan F."/>
            <person name="Song X."/>
            <person name="Zheng Q."/>
            <person name="Huang R."/>
            <person name="Yang H."/>
            <person name="Du X."/>
            <person name="Chen L."/>
            <person name="Yang M."/>
            <person name="Gaffney P.M."/>
            <person name="Wang S."/>
            <person name="Luo L."/>
            <person name="She Z."/>
            <person name="Ming Y."/>
            <person name="Huang W."/>
            <person name="Zhang S."/>
            <person name="Huang B."/>
            <person name="Zhang Y."/>
            <person name="Qu T."/>
            <person name="Ni P."/>
            <person name="Miao G."/>
            <person name="Wang J."/>
            <person name="Wang Q."/>
            <person name="Steinberg C.E."/>
            <person name="Wang H."/>
            <person name="Li N."/>
            <person name="Qian L."/>
            <person name="Zhang G."/>
            <person name="Li Y."/>
            <person name="Yang H."/>
            <person name="Liu X."/>
            <person name="Wang J."/>
            <person name="Yin Y."/>
            <person name="Wang J."/>
        </authorList>
    </citation>
    <scope>NUCLEOTIDE SEQUENCE [LARGE SCALE GENOMIC DNA]</scope>
    <source>
        <strain evidence="2">05x7-T-G4-1.051#20</strain>
    </source>
</reference>
<dbReference type="GO" id="GO:0043195">
    <property type="term" value="C:terminal bouton"/>
    <property type="evidence" value="ECO:0007669"/>
    <property type="project" value="TreeGrafter"/>
</dbReference>
<organism evidence="2">
    <name type="scientific">Magallana gigas</name>
    <name type="common">Pacific oyster</name>
    <name type="synonym">Crassostrea gigas</name>
    <dbReference type="NCBI Taxonomy" id="29159"/>
    <lineage>
        <taxon>Eukaryota</taxon>
        <taxon>Metazoa</taxon>
        <taxon>Spiralia</taxon>
        <taxon>Lophotrochozoa</taxon>
        <taxon>Mollusca</taxon>
        <taxon>Bivalvia</taxon>
        <taxon>Autobranchia</taxon>
        <taxon>Pteriomorphia</taxon>
        <taxon>Ostreida</taxon>
        <taxon>Ostreoidea</taxon>
        <taxon>Ostreidae</taxon>
        <taxon>Magallana</taxon>
    </lineage>
</organism>
<dbReference type="PANTHER" id="PTHR19972">
    <property type="entry name" value="CALBINDIN"/>
    <property type="match status" value="1"/>
</dbReference>
<feature type="domain" description="EF-hand" evidence="1">
    <location>
        <begin position="84"/>
        <end position="119"/>
    </location>
</feature>
<feature type="domain" description="EF-hand" evidence="1">
    <location>
        <begin position="38"/>
        <end position="73"/>
    </location>
</feature>
<dbReference type="SMART" id="SM00054">
    <property type="entry name" value="EFh"/>
    <property type="match status" value="5"/>
</dbReference>
<dbReference type="PANTHER" id="PTHR19972:SF10">
    <property type="entry name" value="CALBINDIN-32"/>
    <property type="match status" value="1"/>
</dbReference>
<dbReference type="PROSITE" id="PS50222">
    <property type="entry name" value="EF_HAND_2"/>
    <property type="match status" value="5"/>
</dbReference>
<dbReference type="Pfam" id="PF13202">
    <property type="entry name" value="EF-hand_5"/>
    <property type="match status" value="2"/>
</dbReference>
<dbReference type="GO" id="GO:1900271">
    <property type="term" value="P:regulation of long-term synaptic potentiation"/>
    <property type="evidence" value="ECO:0007669"/>
    <property type="project" value="TreeGrafter"/>
</dbReference>
<dbReference type="InterPro" id="IPR011992">
    <property type="entry name" value="EF-hand-dom_pair"/>
</dbReference>
<dbReference type="InterPro" id="IPR018247">
    <property type="entry name" value="EF_Hand_1_Ca_BS"/>
</dbReference>